<organism evidence="2 3">
    <name type="scientific">Bondarzewia mesenterica</name>
    <dbReference type="NCBI Taxonomy" id="1095465"/>
    <lineage>
        <taxon>Eukaryota</taxon>
        <taxon>Fungi</taxon>
        <taxon>Dikarya</taxon>
        <taxon>Basidiomycota</taxon>
        <taxon>Agaricomycotina</taxon>
        <taxon>Agaricomycetes</taxon>
        <taxon>Russulales</taxon>
        <taxon>Bondarzewiaceae</taxon>
        <taxon>Bondarzewia</taxon>
    </lineage>
</organism>
<name>A0A4S4ME10_9AGAM</name>
<evidence type="ECO:0000313" key="2">
    <source>
        <dbReference type="EMBL" id="THH21320.1"/>
    </source>
</evidence>
<sequence>MGWSFSLVLCYVLLRSSAEEVVLNDPHKPHSNAIEAFRTVLHDIKAAIVKSRHDWDKHEPQMWSRVSSLSNAELTTFNLEHDLVLVRSAPTSYGTIILGKIRIPVVQDELGEGYIHVRIHDPPNRGTEDVKFHSLFTDEGHKDADGHPTTWQAVQTAETPLEFFNE</sequence>
<proteinExistence type="predicted"/>
<dbReference type="EMBL" id="SGPL01000004">
    <property type="protein sequence ID" value="THH21320.1"/>
    <property type="molecule type" value="Genomic_DNA"/>
</dbReference>
<reference evidence="2 3" key="1">
    <citation type="submission" date="2019-02" db="EMBL/GenBank/DDBJ databases">
        <title>Genome sequencing of the rare red list fungi Bondarzewia mesenterica.</title>
        <authorList>
            <person name="Buettner E."/>
            <person name="Kellner H."/>
        </authorList>
    </citation>
    <scope>NUCLEOTIDE SEQUENCE [LARGE SCALE GENOMIC DNA]</scope>
    <source>
        <strain evidence="2 3">DSM 108281</strain>
    </source>
</reference>
<dbReference type="OrthoDB" id="3344950at2759"/>
<dbReference type="AlphaFoldDB" id="A0A4S4ME10"/>
<keyword evidence="1" id="KW-0732">Signal</keyword>
<keyword evidence="3" id="KW-1185">Reference proteome</keyword>
<evidence type="ECO:0000256" key="1">
    <source>
        <dbReference type="SAM" id="SignalP"/>
    </source>
</evidence>
<feature type="chain" id="PRO_5020546592" evidence="1">
    <location>
        <begin position="19"/>
        <end position="166"/>
    </location>
</feature>
<evidence type="ECO:0000313" key="3">
    <source>
        <dbReference type="Proteomes" id="UP000310158"/>
    </source>
</evidence>
<comment type="caution">
    <text evidence="2">The sequence shown here is derived from an EMBL/GenBank/DDBJ whole genome shotgun (WGS) entry which is preliminary data.</text>
</comment>
<dbReference type="Proteomes" id="UP000310158">
    <property type="component" value="Unassembled WGS sequence"/>
</dbReference>
<gene>
    <name evidence="2" type="ORF">EW146_g185</name>
</gene>
<accession>A0A4S4ME10</accession>
<feature type="signal peptide" evidence="1">
    <location>
        <begin position="1"/>
        <end position="18"/>
    </location>
</feature>
<protein>
    <submittedName>
        <fullName evidence="2">Uncharacterized protein</fullName>
    </submittedName>
</protein>